<dbReference type="SMART" id="SM00331">
    <property type="entry name" value="PP2C_SIG"/>
    <property type="match status" value="1"/>
</dbReference>
<keyword evidence="3" id="KW-0812">Transmembrane</keyword>
<keyword evidence="3" id="KW-0472">Membrane</keyword>
<keyword evidence="1" id="KW-0378">Hydrolase</keyword>
<feature type="region of interest" description="Disordered" evidence="2">
    <location>
        <begin position="1"/>
        <end position="32"/>
    </location>
</feature>
<organism evidence="5 6">
    <name type="scientific">Streptomyces hawaiiensis</name>
    <dbReference type="NCBI Taxonomy" id="67305"/>
    <lineage>
        <taxon>Bacteria</taxon>
        <taxon>Bacillati</taxon>
        <taxon>Actinomycetota</taxon>
        <taxon>Actinomycetes</taxon>
        <taxon>Kitasatosporales</taxon>
        <taxon>Streptomycetaceae</taxon>
        <taxon>Streptomyces</taxon>
    </lineage>
</organism>
<dbReference type="SUPFAM" id="SSF81606">
    <property type="entry name" value="PP2C-like"/>
    <property type="match status" value="1"/>
</dbReference>
<dbReference type="PANTHER" id="PTHR43156">
    <property type="entry name" value="STAGE II SPORULATION PROTEIN E-RELATED"/>
    <property type="match status" value="1"/>
</dbReference>
<feature type="transmembrane region" description="Helical" evidence="3">
    <location>
        <begin position="77"/>
        <end position="94"/>
    </location>
</feature>
<evidence type="ECO:0000256" key="1">
    <source>
        <dbReference type="ARBA" id="ARBA00022801"/>
    </source>
</evidence>
<dbReference type="GO" id="GO:0016791">
    <property type="term" value="F:phosphatase activity"/>
    <property type="evidence" value="ECO:0007669"/>
    <property type="project" value="TreeGrafter"/>
</dbReference>
<evidence type="ECO:0000256" key="2">
    <source>
        <dbReference type="SAM" id="MobiDB-lite"/>
    </source>
</evidence>
<dbReference type="InterPro" id="IPR036457">
    <property type="entry name" value="PPM-type-like_dom_sf"/>
</dbReference>
<dbReference type="AlphaFoldDB" id="A0A6G5RGX2"/>
<dbReference type="InterPro" id="IPR001932">
    <property type="entry name" value="PPM-type_phosphatase-like_dom"/>
</dbReference>
<evidence type="ECO:0000256" key="3">
    <source>
        <dbReference type="SAM" id="Phobius"/>
    </source>
</evidence>
<gene>
    <name evidence="5" type="ORF">CEB94_21100</name>
</gene>
<feature type="region of interest" description="Disordered" evidence="2">
    <location>
        <begin position="428"/>
        <end position="447"/>
    </location>
</feature>
<protein>
    <recommendedName>
        <fullName evidence="4">PPM-type phosphatase domain-containing protein</fullName>
    </recommendedName>
</protein>
<keyword evidence="6" id="KW-1185">Reference proteome</keyword>
<name>A0A6G5RGX2_9ACTN</name>
<dbReference type="EMBL" id="CP021978">
    <property type="protein sequence ID" value="QCD57069.1"/>
    <property type="molecule type" value="Genomic_DNA"/>
</dbReference>
<dbReference type="Pfam" id="PF07228">
    <property type="entry name" value="SpoIIE"/>
    <property type="match status" value="1"/>
</dbReference>
<proteinExistence type="predicted"/>
<evidence type="ECO:0000259" key="4">
    <source>
        <dbReference type="SMART" id="SM00331"/>
    </source>
</evidence>
<feature type="transmembrane region" description="Helical" evidence="3">
    <location>
        <begin position="151"/>
        <end position="169"/>
    </location>
</feature>
<accession>A0A6G5RGX2</accession>
<keyword evidence="3" id="KW-1133">Transmembrane helix</keyword>
<feature type="domain" description="PPM-type phosphatase" evidence="4">
    <location>
        <begin position="200"/>
        <end position="428"/>
    </location>
</feature>
<dbReference type="PANTHER" id="PTHR43156:SF2">
    <property type="entry name" value="STAGE II SPORULATION PROTEIN E"/>
    <property type="match status" value="1"/>
</dbReference>
<dbReference type="KEGG" id="shaw:CEB94_21100"/>
<reference evidence="5 6" key="1">
    <citation type="submission" date="2017-06" db="EMBL/GenBank/DDBJ databases">
        <title>Complete Genome Sequence of Streptomyces hawaiiensis NRRL 15010 and insights into acyldepsipeptides biosynthesis.</title>
        <authorList>
            <person name="Mariita R.M."/>
            <person name="Sello J.K."/>
        </authorList>
    </citation>
    <scope>NUCLEOTIDE SEQUENCE [LARGE SCALE GENOMIC DNA]</scope>
    <source>
        <strain evidence="5 6">ATCC 12236</strain>
    </source>
</reference>
<dbReference type="Proteomes" id="UP000495940">
    <property type="component" value="Chromosome"/>
</dbReference>
<dbReference type="InterPro" id="IPR052016">
    <property type="entry name" value="Bact_Sigma-Reg"/>
</dbReference>
<sequence length="447" mass="47433">MTALLSVPAPGSRAHRRVAPGKSAERPERDAAGAAPCFAGAVSRHRRGHGPLVRHARAGGRDVVRRQELLRVRGRRVAWVPPLLLLVAIAVADYHTIGEFRMISWIVLVPGIAAAICGVWGTALFAVLSLVTYVVADSAWPHEDQAGRADFVLVALGGILATLACVIRVRDEHRALHMGDVTDTIRRTVLRPLPPGWGGLDHAGVYLTADTHARVGGDFYDIQPGPHGTRVLVGDVQGKGLGAVEAAAALLGTFREAAYHEADLATVAERLEIRMIRHRGHTVALGRSDGDRFATAVLLACPDDDREAVDVLLFGHEPPLAVGPGGVRTLSAGAGLPLGCRDLAPGPPEIRRWRVAADETLLLVTDGVTEARDGTGVFYPLADEVARAVAEDPGTAEPARLAAFVRDGTLRHGGGHLADDTTVFAVRRRPAHRRPGGEAPEGGRLRS</sequence>
<dbReference type="Gene3D" id="3.60.40.10">
    <property type="entry name" value="PPM-type phosphatase domain"/>
    <property type="match status" value="1"/>
</dbReference>
<evidence type="ECO:0000313" key="6">
    <source>
        <dbReference type="Proteomes" id="UP000495940"/>
    </source>
</evidence>
<feature type="transmembrane region" description="Helical" evidence="3">
    <location>
        <begin position="106"/>
        <end position="131"/>
    </location>
</feature>
<evidence type="ECO:0000313" key="5">
    <source>
        <dbReference type="EMBL" id="QCD57069.1"/>
    </source>
</evidence>